<dbReference type="Proteomes" id="UP000295258">
    <property type="component" value="Unassembled WGS sequence"/>
</dbReference>
<keyword evidence="1" id="KW-0472">Membrane</keyword>
<evidence type="ECO:0000313" key="3">
    <source>
        <dbReference type="Proteomes" id="UP000295258"/>
    </source>
</evidence>
<sequence>MRIVMAGIAWTGLYVASKVIYAMEGELGVTGGPQVSPDSYLAYGPGEVALAQWGNVAAGAVIIAILLAGRIRFTGRLPYLVVLWAHGVCTAVAAVGAAGMTGGALLTDRGGAVFGAYCAVWAVLLFLATRDMRRGHHARRPLGEHRAKSGGRAPARYQKIGDVQER</sequence>
<keyword evidence="1" id="KW-1133">Transmembrane helix</keyword>
<feature type="transmembrane region" description="Helical" evidence="1">
    <location>
        <begin position="50"/>
        <end position="69"/>
    </location>
</feature>
<accession>A0A4R4UYC5</accession>
<keyword evidence="1" id="KW-0812">Transmembrane</keyword>
<organism evidence="2 3">
    <name type="scientific">Nonomuraea deserti</name>
    <dbReference type="NCBI Taxonomy" id="1848322"/>
    <lineage>
        <taxon>Bacteria</taxon>
        <taxon>Bacillati</taxon>
        <taxon>Actinomycetota</taxon>
        <taxon>Actinomycetes</taxon>
        <taxon>Streptosporangiales</taxon>
        <taxon>Streptosporangiaceae</taxon>
        <taxon>Nonomuraea</taxon>
    </lineage>
</organism>
<dbReference type="AlphaFoldDB" id="A0A4R4UYC5"/>
<comment type="caution">
    <text evidence="2">The sequence shown here is derived from an EMBL/GenBank/DDBJ whole genome shotgun (WGS) entry which is preliminary data.</text>
</comment>
<proteinExistence type="predicted"/>
<reference evidence="2 3" key="1">
    <citation type="submission" date="2019-03" db="EMBL/GenBank/DDBJ databases">
        <title>Draft genome sequences of novel Actinobacteria.</title>
        <authorList>
            <person name="Sahin N."/>
            <person name="Ay H."/>
            <person name="Saygin H."/>
        </authorList>
    </citation>
    <scope>NUCLEOTIDE SEQUENCE [LARGE SCALE GENOMIC DNA]</scope>
    <source>
        <strain evidence="2 3">KC310</strain>
    </source>
</reference>
<evidence type="ECO:0000313" key="2">
    <source>
        <dbReference type="EMBL" id="TDC93853.1"/>
    </source>
</evidence>
<gene>
    <name evidence="2" type="ORF">E1292_40575</name>
</gene>
<keyword evidence="3" id="KW-1185">Reference proteome</keyword>
<feature type="transmembrane region" description="Helical" evidence="1">
    <location>
        <begin position="112"/>
        <end position="129"/>
    </location>
</feature>
<feature type="transmembrane region" description="Helical" evidence="1">
    <location>
        <begin position="81"/>
        <end position="106"/>
    </location>
</feature>
<protein>
    <submittedName>
        <fullName evidence="2">Uncharacterized protein</fullName>
    </submittedName>
</protein>
<name>A0A4R4UYC5_9ACTN</name>
<dbReference type="EMBL" id="SMKO01000184">
    <property type="protein sequence ID" value="TDC93853.1"/>
    <property type="molecule type" value="Genomic_DNA"/>
</dbReference>
<dbReference type="RefSeq" id="WP_132604227.1">
    <property type="nucleotide sequence ID" value="NZ_SMKO01000184.1"/>
</dbReference>
<evidence type="ECO:0000256" key="1">
    <source>
        <dbReference type="SAM" id="Phobius"/>
    </source>
</evidence>